<dbReference type="KEGG" id="abp:AGABI1DRAFT121754"/>
<proteinExistence type="predicted"/>
<dbReference type="InParanoid" id="K5X5D3"/>
<accession>K5X5D3</accession>
<keyword evidence="2" id="KW-1185">Reference proteome</keyword>
<gene>
    <name evidence="1" type="ORF">AGABI1DRAFT_121754</name>
</gene>
<dbReference type="InterPro" id="IPR036770">
    <property type="entry name" value="Ankyrin_rpt-contain_sf"/>
</dbReference>
<dbReference type="eggNOG" id="ENOG502S7RX">
    <property type="taxonomic scope" value="Eukaryota"/>
</dbReference>
<dbReference type="AlphaFoldDB" id="K5X5D3"/>
<dbReference type="OMA" id="RATHIAN"/>
<name>K5X5D3_AGABU</name>
<protein>
    <submittedName>
        <fullName evidence="1">Uncharacterized protein</fullName>
    </submittedName>
</protein>
<dbReference type="STRING" id="597362.K5X5D3"/>
<dbReference type="Gene3D" id="1.25.40.20">
    <property type="entry name" value="Ankyrin repeat-containing domain"/>
    <property type="match status" value="1"/>
</dbReference>
<dbReference type="Proteomes" id="UP000008493">
    <property type="component" value="Unassembled WGS sequence"/>
</dbReference>
<evidence type="ECO:0000313" key="2">
    <source>
        <dbReference type="Proteomes" id="UP000008493"/>
    </source>
</evidence>
<reference evidence="2" key="1">
    <citation type="journal article" date="2012" name="Proc. Natl. Acad. Sci. U.S.A.">
        <title>Genome sequence of the button mushroom Agaricus bisporus reveals mechanisms governing adaptation to a humic-rich ecological niche.</title>
        <authorList>
            <person name="Morin E."/>
            <person name="Kohler A."/>
            <person name="Baker A.R."/>
            <person name="Foulongne-Oriol M."/>
            <person name="Lombard V."/>
            <person name="Nagy L.G."/>
            <person name="Ohm R.A."/>
            <person name="Patyshakuliyeva A."/>
            <person name="Brun A."/>
            <person name="Aerts A.L."/>
            <person name="Bailey A.M."/>
            <person name="Billette C."/>
            <person name="Coutinho P.M."/>
            <person name="Deakin G."/>
            <person name="Doddapaneni H."/>
            <person name="Floudas D."/>
            <person name="Grimwood J."/>
            <person name="Hilden K."/>
            <person name="Kuees U."/>
            <person name="LaButti K.M."/>
            <person name="Lapidus A."/>
            <person name="Lindquist E.A."/>
            <person name="Lucas S.M."/>
            <person name="Murat C."/>
            <person name="Riley R.W."/>
            <person name="Salamov A.A."/>
            <person name="Schmutz J."/>
            <person name="Subramanian V."/>
            <person name="Woesten H.A.B."/>
            <person name="Xu J."/>
            <person name="Eastwood D.C."/>
            <person name="Foster G.D."/>
            <person name="Sonnenberg A.S."/>
            <person name="Cullen D."/>
            <person name="de Vries R.P."/>
            <person name="Lundell T."/>
            <person name="Hibbett D.S."/>
            <person name="Henrissat B."/>
            <person name="Burton K.S."/>
            <person name="Kerrigan R.W."/>
            <person name="Challen M.P."/>
            <person name="Grigoriev I.V."/>
            <person name="Martin F."/>
        </authorList>
    </citation>
    <scope>NUCLEOTIDE SEQUENCE [LARGE SCALE GENOMIC DNA]</scope>
    <source>
        <strain evidence="2">JB137-S8 / ATCC MYA-4627 / FGSC 10392</strain>
    </source>
</reference>
<organism evidence="1 2">
    <name type="scientific">Agaricus bisporus var. burnettii (strain JB137-S8 / ATCC MYA-4627 / FGSC 10392)</name>
    <name type="common">White button mushroom</name>
    <dbReference type="NCBI Taxonomy" id="597362"/>
    <lineage>
        <taxon>Eukaryota</taxon>
        <taxon>Fungi</taxon>
        <taxon>Dikarya</taxon>
        <taxon>Basidiomycota</taxon>
        <taxon>Agaricomycotina</taxon>
        <taxon>Agaricomycetes</taxon>
        <taxon>Agaricomycetidae</taxon>
        <taxon>Agaricales</taxon>
        <taxon>Agaricineae</taxon>
        <taxon>Agaricaceae</taxon>
        <taxon>Agaricus</taxon>
    </lineage>
</organism>
<sequence length="283" mass="31884">MVPHPSGLHSLPIELLYEIQLYALSPFLPYLSHYLSCTFNESPISFRVQYLLAACTSVNKIPLRASDVLSKALRYSLCTPSVLDSLCSKLDSLSKCKPALIEPLDRMYTCELPRRLFRSLTPRTDGRDWHVGDEPLPFLKHIFNKGTRFPILDPNSLQGYALTRAVHARHKPLIQFLLDIGAWPACKGGMAIKVAIKQKNLEMVKMLVERAEKRRVLLCTTLAVEGGGQKHEGKRRALEGGLEFAEQSMLKLAVKCNARDIIDYLAREKGIIPDMETLNSLRL</sequence>
<dbReference type="OrthoDB" id="539213at2759"/>
<dbReference type="EMBL" id="JH971393">
    <property type="protein sequence ID" value="EKM78127.1"/>
    <property type="molecule type" value="Genomic_DNA"/>
</dbReference>
<dbReference type="GeneID" id="18825817"/>
<dbReference type="HOGENOM" id="CLU_063486_0_0_1"/>
<dbReference type="SUPFAM" id="SSF48403">
    <property type="entry name" value="Ankyrin repeat"/>
    <property type="match status" value="1"/>
</dbReference>
<dbReference type="RefSeq" id="XP_007331453.1">
    <property type="nucleotide sequence ID" value="XM_007331391.1"/>
</dbReference>
<evidence type="ECO:0000313" key="1">
    <source>
        <dbReference type="EMBL" id="EKM78127.1"/>
    </source>
</evidence>